<gene>
    <name evidence="1" type="ORF">L6164_005446</name>
</gene>
<evidence type="ECO:0000313" key="2">
    <source>
        <dbReference type="Proteomes" id="UP000828941"/>
    </source>
</evidence>
<accession>A0ACB9PQC3</accession>
<comment type="caution">
    <text evidence="1">The sequence shown here is derived from an EMBL/GenBank/DDBJ whole genome shotgun (WGS) entry which is preliminary data.</text>
</comment>
<proteinExistence type="predicted"/>
<reference evidence="1 2" key="1">
    <citation type="journal article" date="2022" name="DNA Res.">
        <title>Chromosomal-level genome assembly of the orchid tree Bauhinia variegata (Leguminosae; Cercidoideae) supports the allotetraploid origin hypothesis of Bauhinia.</title>
        <authorList>
            <person name="Zhong Y."/>
            <person name="Chen Y."/>
            <person name="Zheng D."/>
            <person name="Pang J."/>
            <person name="Liu Y."/>
            <person name="Luo S."/>
            <person name="Meng S."/>
            <person name="Qian L."/>
            <person name="Wei D."/>
            <person name="Dai S."/>
            <person name="Zhou R."/>
        </authorList>
    </citation>
    <scope>NUCLEOTIDE SEQUENCE [LARGE SCALE GENOMIC DNA]</scope>
    <source>
        <strain evidence="1">BV-YZ2020</strain>
    </source>
</reference>
<name>A0ACB9PQC3_BAUVA</name>
<protein>
    <submittedName>
        <fullName evidence="1">Uncharacterized protein</fullName>
    </submittedName>
</protein>
<organism evidence="1 2">
    <name type="scientific">Bauhinia variegata</name>
    <name type="common">Purple orchid tree</name>
    <name type="synonym">Phanera variegata</name>
    <dbReference type="NCBI Taxonomy" id="167791"/>
    <lineage>
        <taxon>Eukaryota</taxon>
        <taxon>Viridiplantae</taxon>
        <taxon>Streptophyta</taxon>
        <taxon>Embryophyta</taxon>
        <taxon>Tracheophyta</taxon>
        <taxon>Spermatophyta</taxon>
        <taxon>Magnoliopsida</taxon>
        <taxon>eudicotyledons</taxon>
        <taxon>Gunneridae</taxon>
        <taxon>Pentapetalae</taxon>
        <taxon>rosids</taxon>
        <taxon>fabids</taxon>
        <taxon>Fabales</taxon>
        <taxon>Fabaceae</taxon>
        <taxon>Cercidoideae</taxon>
        <taxon>Cercideae</taxon>
        <taxon>Bauhiniinae</taxon>
        <taxon>Bauhinia</taxon>
    </lineage>
</organism>
<dbReference type="Proteomes" id="UP000828941">
    <property type="component" value="Chromosome 3"/>
</dbReference>
<sequence>MDETDEQRASTVSSEPANETLNPEPELPNAPSTTREEGELSSSDNGDVISVQQENPDSSFAQPSATINPALGSNSVPLVNKDTQGVQPGSNNIQLQSTIQSTSLNNLSKNQLPPKSVMWSTHPGTDKNLVISFSDDDSGSDFEDNGQGKVVELKGKSSGFDSNQKPPISSLVKSNKLQHNARSVHKAMPKRFSLSRTFVSSTNKINGPNSKGPGSSAGSGSQARNFNTLNRSLASRECGFEQGVVLNDDKLQDLRQQIALRESELKLKAAQQNKELASVLGRDNIAMKLKNDTARKYASVSTETAQLEPREPDRKRLKQGKSYVSSQIVGSRQEVLTAKSKLPSKETTQKNCSHGEKSKVDHIQKEVPSCRGESTIIRSQKQHDKLLHISLQGSDANNGYNDTDKSDRLVDPSIAFNLSLVPENMTSNSLPKNSNSSQLIHPPSSLLDKAASLNNLKIDMDYNEVISRDKIVEHSFHKAYQEPFKNAVALNYSGNANISEHSSTDLQSFFEMEELLDKELEEAQELRHKCEIDERNALKVYLKAQRALLEANARCTSLYHKRELYSSKLRSFILNNSSFSWSSGQHEHLDMGLGYLSNVPGHGHVMPSSSYQSLAEYNDINQPGFDSSNQGVNNGPSNTSYHQMLRANLGSEPCSEPDVSTSEPLPQRGTGGVYSPSDELDTSANENDDISPAGHVSTHHDAGYDWKQDSQAKLMDIGTRASERSSACNNGGPAAERRAEVDVENEKSQMHQVVSFPRAEENDLKGNERRERSISADPAEIVSEHNIGKTSLDSSCSADSGDQRHQTRQGHHLMNAMNTSPLIIRSAFSHLKILSLFKSKQVESIDQKINANDDGNATCTSPNSDETQWGSMLADGMPVIVGNIFSEKGSYSFSPSIDPFWPLCMYELRGKCNDDDCPWQHVKDYSDVNIYQHRQTDSGAGSQGGLTLHQKNEATVLPTYLVGLDILRADQLTYKSVLANSKTQCWQKFFSITLATSKLLQTGLQEDDPFLHGGDERVEIHGNWNKQFSSFQWRNGAVNPIEQALADNEQTIDMALLILNQEANKVEGIRKALSMLSRALENDPTSVALWIVYLLIYYGNMKPIGKDDMFLCAVKHNKGSYALWLMYINSRRHLDERLAAYDAAFSALSEHASAPVGDRMHASACILDLVLQMMDCLCMSGNAEKAIQRIYGLFPATTKSNGPCHLSLSDILNCLTISDRCVFWVCFVYLVIYRKLPDAVVQKFECEKELLDIQWPLIHKSEEEKQMAINLVERAVESVNSFIHNEAIKSEVNLRSAQLFALNHIRCMVALGSLEVLRNLLNKYVKLYPSCIELVLMSSRIHKQEIGVDSFVAFEEAINRWPKEVPGIQCIWNQYIEDALQNGRIDFAKEITARWFHTVWQVQFPQNGAMDSIDSGNYCGSLELNVKSISDASSSDHNLIDVMCKYLNLSIYKFLHNDEIEACIAVDKARKAAISGNLDHCLRKYAMFLLCDASGLKEDGPKSSIKKILEIYMDNSCQAFLVPKLLTRKFVDGVKKPRVQQLVSNILSPVSFDCSLLNMILQSWYGSSLLPQTFNDSKYLVDFVEAILEVVPSNYQLAISVCKLLSKGLNSADITSAGLWFWACSTLVNAILDAIPFPPEYVWVEAGGLLHNVVGIEGISERFYKRAITVYPFSVRLWKSFYKLSKTIGDAGDVVEAAKERGIQLDAL</sequence>
<keyword evidence="2" id="KW-1185">Reference proteome</keyword>
<evidence type="ECO:0000313" key="1">
    <source>
        <dbReference type="EMBL" id="KAI4351059.1"/>
    </source>
</evidence>
<dbReference type="EMBL" id="CM039428">
    <property type="protein sequence ID" value="KAI4351059.1"/>
    <property type="molecule type" value="Genomic_DNA"/>
</dbReference>